<dbReference type="EMBL" id="JBHRWW010000003">
    <property type="protein sequence ID" value="MFC3687846.1"/>
    <property type="molecule type" value="Genomic_DNA"/>
</dbReference>
<keyword evidence="1" id="KW-0472">Membrane</keyword>
<dbReference type="InterPro" id="IPR025327">
    <property type="entry name" value="DUF4233"/>
</dbReference>
<dbReference type="Pfam" id="PF14017">
    <property type="entry name" value="DUF4233"/>
    <property type="match status" value="1"/>
</dbReference>
<feature type="transmembrane region" description="Helical" evidence="1">
    <location>
        <begin position="33"/>
        <end position="55"/>
    </location>
</feature>
<dbReference type="Proteomes" id="UP001595685">
    <property type="component" value="Unassembled WGS sequence"/>
</dbReference>
<accession>A0ABV7WFL5</accession>
<evidence type="ECO:0000256" key="1">
    <source>
        <dbReference type="SAM" id="Phobius"/>
    </source>
</evidence>
<sequence>MRDPKRVMAATVLVFEALVVVFASLVAKDLSGLSTLQAVGGGAVLALVLVLSSGLVGRPGGYWWGSLLQVVVVATGIWVPTMVGVGLLFTGLWVAAVVIGTRIDRERAAL</sequence>
<evidence type="ECO:0000313" key="3">
    <source>
        <dbReference type="Proteomes" id="UP001595685"/>
    </source>
</evidence>
<keyword evidence="1" id="KW-1133">Transmembrane helix</keyword>
<organism evidence="2 3">
    <name type="scientific">Aquipuribacter hungaricus</name>
    <dbReference type="NCBI Taxonomy" id="545624"/>
    <lineage>
        <taxon>Bacteria</taxon>
        <taxon>Bacillati</taxon>
        <taxon>Actinomycetota</taxon>
        <taxon>Actinomycetes</taxon>
        <taxon>Micrococcales</taxon>
        <taxon>Intrasporangiaceae</taxon>
        <taxon>Aquipuribacter</taxon>
    </lineage>
</organism>
<feature type="transmembrane region" description="Helical" evidence="1">
    <location>
        <begin position="85"/>
        <end position="103"/>
    </location>
</feature>
<gene>
    <name evidence="2" type="ORF">ACFOLH_05765</name>
</gene>
<keyword evidence="3" id="KW-1185">Reference proteome</keyword>
<dbReference type="RefSeq" id="WP_340289929.1">
    <property type="nucleotide sequence ID" value="NZ_JBBEOI010000013.1"/>
</dbReference>
<proteinExistence type="predicted"/>
<protein>
    <submittedName>
        <fullName evidence="2">DUF4233 domain-containing protein</fullName>
    </submittedName>
</protein>
<feature type="transmembrane region" description="Helical" evidence="1">
    <location>
        <begin position="62"/>
        <end position="79"/>
    </location>
</feature>
<keyword evidence="1" id="KW-0812">Transmembrane</keyword>
<name>A0ABV7WFL5_9MICO</name>
<feature type="transmembrane region" description="Helical" evidence="1">
    <location>
        <begin position="7"/>
        <end position="27"/>
    </location>
</feature>
<comment type="caution">
    <text evidence="2">The sequence shown here is derived from an EMBL/GenBank/DDBJ whole genome shotgun (WGS) entry which is preliminary data.</text>
</comment>
<reference evidence="3" key="1">
    <citation type="journal article" date="2019" name="Int. J. Syst. Evol. Microbiol.">
        <title>The Global Catalogue of Microorganisms (GCM) 10K type strain sequencing project: providing services to taxonomists for standard genome sequencing and annotation.</title>
        <authorList>
            <consortium name="The Broad Institute Genomics Platform"/>
            <consortium name="The Broad Institute Genome Sequencing Center for Infectious Disease"/>
            <person name="Wu L."/>
            <person name="Ma J."/>
        </authorList>
    </citation>
    <scope>NUCLEOTIDE SEQUENCE [LARGE SCALE GENOMIC DNA]</scope>
    <source>
        <strain evidence="3">NCAIM B.02333</strain>
    </source>
</reference>
<evidence type="ECO:0000313" key="2">
    <source>
        <dbReference type="EMBL" id="MFC3687846.1"/>
    </source>
</evidence>